<sequence length="69" mass="7554">MITMQKTESAPRPQVPRLHVLANGTLASVQHGGTWYLLNTGPEARRPVLHLAGDADDAELEPHICRSID</sequence>
<proteinExistence type="predicted"/>
<dbReference type="EMBL" id="CP034463">
    <property type="protein sequence ID" value="AZP19158.1"/>
    <property type="molecule type" value="Genomic_DNA"/>
</dbReference>
<dbReference type="RefSeq" id="WP_126273237.1">
    <property type="nucleotide sequence ID" value="NZ_CP034463.1"/>
</dbReference>
<accession>A0A3Q9C108</accession>
<organism evidence="1 2">
    <name type="scientific">Streptomyces aquilus</name>
    <dbReference type="NCBI Taxonomy" id="2548456"/>
    <lineage>
        <taxon>Bacteria</taxon>
        <taxon>Bacillati</taxon>
        <taxon>Actinomycetota</taxon>
        <taxon>Actinomycetes</taxon>
        <taxon>Kitasatosporales</taxon>
        <taxon>Streptomycetaceae</taxon>
        <taxon>Streptomyces</taxon>
    </lineage>
</organism>
<dbReference type="Proteomes" id="UP000280197">
    <property type="component" value="Chromosome"/>
</dbReference>
<protein>
    <submittedName>
        <fullName evidence="1">Uncharacterized protein</fullName>
    </submittedName>
</protein>
<name>A0A3Q9C108_9ACTN</name>
<reference evidence="1 2" key="1">
    <citation type="submission" date="2018-12" db="EMBL/GenBank/DDBJ databases">
        <authorList>
            <person name="Li K."/>
        </authorList>
    </citation>
    <scope>NUCLEOTIDE SEQUENCE [LARGE SCALE GENOMIC DNA]</scope>
    <source>
        <strain evidence="2">CR22</strain>
    </source>
</reference>
<gene>
    <name evidence="1" type="ORF">EJC51_25655</name>
</gene>
<evidence type="ECO:0000313" key="2">
    <source>
        <dbReference type="Proteomes" id="UP000280197"/>
    </source>
</evidence>
<dbReference type="AlphaFoldDB" id="A0A3Q9C108"/>
<evidence type="ECO:0000313" key="1">
    <source>
        <dbReference type="EMBL" id="AZP19158.1"/>
    </source>
</evidence>
<dbReference type="KEGG" id="saqu:EJC51_25655"/>
<keyword evidence="2" id="KW-1185">Reference proteome</keyword>